<feature type="chain" id="PRO_5011614540" evidence="1">
    <location>
        <begin position="31"/>
        <end position="426"/>
    </location>
</feature>
<dbReference type="OrthoDB" id="9777385at2"/>
<name>A0A1G6VCX0_9ACTN</name>
<evidence type="ECO:0000313" key="3">
    <source>
        <dbReference type="Proteomes" id="UP000198949"/>
    </source>
</evidence>
<reference evidence="3" key="1">
    <citation type="submission" date="2016-10" db="EMBL/GenBank/DDBJ databases">
        <authorList>
            <person name="Varghese N."/>
            <person name="Submissions S."/>
        </authorList>
    </citation>
    <scope>NUCLEOTIDE SEQUENCE [LARGE SCALE GENOMIC DNA]</scope>
    <source>
        <strain evidence="3">CGMCC 4.3516</strain>
    </source>
</reference>
<dbReference type="RefSeq" id="WP_091032624.1">
    <property type="nucleotide sequence ID" value="NZ_FNAD01000004.1"/>
</dbReference>
<evidence type="ECO:0000256" key="1">
    <source>
        <dbReference type="SAM" id="SignalP"/>
    </source>
</evidence>
<keyword evidence="2" id="KW-0378">Hydrolase</keyword>
<dbReference type="EMBL" id="FNAD01000004">
    <property type="protein sequence ID" value="SDD50857.1"/>
    <property type="molecule type" value="Genomic_DNA"/>
</dbReference>
<organism evidence="2 3">
    <name type="scientific">Glycomyces harbinensis</name>
    <dbReference type="NCBI Taxonomy" id="58114"/>
    <lineage>
        <taxon>Bacteria</taxon>
        <taxon>Bacillati</taxon>
        <taxon>Actinomycetota</taxon>
        <taxon>Actinomycetes</taxon>
        <taxon>Glycomycetales</taxon>
        <taxon>Glycomycetaceae</taxon>
        <taxon>Glycomyces</taxon>
    </lineage>
</organism>
<dbReference type="PROSITE" id="PS51318">
    <property type="entry name" value="TAT"/>
    <property type="match status" value="1"/>
</dbReference>
<dbReference type="PANTHER" id="PTHR11014">
    <property type="entry name" value="PEPTIDASE M20 FAMILY MEMBER"/>
    <property type="match status" value="1"/>
</dbReference>
<gene>
    <name evidence="2" type="ORF">SAMN05216270_104325</name>
</gene>
<dbReference type="PANTHER" id="PTHR11014:SF63">
    <property type="entry name" value="METALLOPEPTIDASE, PUTATIVE (AFU_ORTHOLOGUE AFUA_6G09600)-RELATED"/>
    <property type="match status" value="1"/>
</dbReference>
<dbReference type="STRING" id="58114.SAMN05216270_104325"/>
<feature type="signal peptide" evidence="1">
    <location>
        <begin position="1"/>
        <end position="30"/>
    </location>
</feature>
<keyword evidence="3" id="KW-1185">Reference proteome</keyword>
<proteinExistence type="predicted"/>
<dbReference type="GO" id="GO:0016787">
    <property type="term" value="F:hydrolase activity"/>
    <property type="evidence" value="ECO:0007669"/>
    <property type="project" value="UniProtKB-KW"/>
</dbReference>
<sequence>MLRRTAPVTRRVVLGAVAVAAAGSTAPAYANSPNGLSARDIDDVADEFDADLIALRRDLHANPDGPGDEARTAGVVAGLLTAAGLEVTTGVGGHGVVAVLKGRKRGRTVAYRADMDAVPVQDQIGGGTAPAHLCGHDLHTAIGVGVAQVLARLRHRLRGTVVFFFQPAEETLTGAQAMIDDGALAVDRPEEIHALHCGPFPVGTFGVNPGVGLPGQDRGSVTVSGAGAAERAALLAAEIGALATVSLPEGPADLERIVADIQIPDGPLAEFVNIRARAAEPDADGRVEVEVVSRCWPEERYTDVRADVDRIAGAYGDAAVSFPDDPFPAMVVPEWEANALKRYLRRSLGRGAATVLHGSIPFSGEDFALFLDHLPGTFTYLGVEAPGAGISTSYPHFGTFSPDERAIGHGVRAMAGWLVERADREG</sequence>
<dbReference type="Proteomes" id="UP000198949">
    <property type="component" value="Unassembled WGS sequence"/>
</dbReference>
<keyword evidence="1" id="KW-0732">Signal</keyword>
<dbReference type="Gene3D" id="3.40.630.10">
    <property type="entry name" value="Zn peptidases"/>
    <property type="match status" value="2"/>
</dbReference>
<evidence type="ECO:0000313" key="2">
    <source>
        <dbReference type="EMBL" id="SDD50857.1"/>
    </source>
</evidence>
<dbReference type="InterPro" id="IPR002933">
    <property type="entry name" value="Peptidase_M20"/>
</dbReference>
<dbReference type="SUPFAM" id="SSF53187">
    <property type="entry name" value="Zn-dependent exopeptidases"/>
    <property type="match status" value="1"/>
</dbReference>
<accession>A0A1G6VCX0</accession>
<dbReference type="InterPro" id="IPR017439">
    <property type="entry name" value="Amidohydrolase"/>
</dbReference>
<dbReference type="InterPro" id="IPR006311">
    <property type="entry name" value="TAT_signal"/>
</dbReference>
<protein>
    <submittedName>
        <fullName evidence="2">Amidohydrolase</fullName>
    </submittedName>
</protein>
<dbReference type="AlphaFoldDB" id="A0A1G6VCX0"/>
<dbReference type="Pfam" id="PF01546">
    <property type="entry name" value="Peptidase_M20"/>
    <property type="match status" value="1"/>
</dbReference>